<evidence type="ECO:0000313" key="3">
    <source>
        <dbReference type="Proteomes" id="UP000039865"/>
    </source>
</evidence>
<evidence type="ECO:0000313" key="2">
    <source>
        <dbReference type="EMBL" id="CDW91755.1"/>
    </source>
</evidence>
<reference evidence="2 3" key="1">
    <citation type="submission" date="2014-06" db="EMBL/GenBank/DDBJ databases">
        <authorList>
            <person name="Swart Estienne"/>
        </authorList>
    </citation>
    <scope>NUCLEOTIDE SEQUENCE [LARGE SCALE GENOMIC DNA]</scope>
    <source>
        <strain evidence="2 3">130c</strain>
    </source>
</reference>
<dbReference type="Proteomes" id="UP000039865">
    <property type="component" value="Unassembled WGS sequence"/>
</dbReference>
<dbReference type="AlphaFoldDB" id="A0A078BB05"/>
<accession>A0A078BB05</accession>
<proteinExistence type="predicted"/>
<name>A0A078BB05_STYLE</name>
<gene>
    <name evidence="2" type="primary">Contig4494.g4796</name>
    <name evidence="2" type="ORF">STYLEM_20915</name>
</gene>
<protein>
    <submittedName>
        <fullName evidence="2">Uncharacterized protein</fullName>
    </submittedName>
</protein>
<evidence type="ECO:0000256" key="1">
    <source>
        <dbReference type="SAM" id="MobiDB-lite"/>
    </source>
</evidence>
<dbReference type="InParanoid" id="A0A078BB05"/>
<feature type="region of interest" description="Disordered" evidence="1">
    <location>
        <begin position="334"/>
        <end position="355"/>
    </location>
</feature>
<sequence length="420" mass="48420">MNGDQFEISDVDEDPFFNTLQQRKAANAFIFSQDFSVSNKIFEFTTLQKDKLPPINGFAFNSGFEDYQDDADAINRRSMQIKSGRQNLFESNEEVKMIDYQSYQDNYDTNDALNFPNSMKARQGKNQNGERRSLKKINRDSNSLSLERGGIRLKGTGKQNDPFMQTQSIMRGSMMSNTSSNTNELPPFEVVEDIPPVQYSEQEPEQLGRTSTKRKLKVLVSKEILREAERQGKTVSQLVKELKKQGDALHIETKYEDSNVTGESRQSIRKSVVSDSLKPNMQILGRRSTIIKFKISILSNGSRKRKMKVESFNEDNNQDSSQLMSKNSDKGFYSSKFNQGKSKKPKRTSFLSFQNDGSKENFTDTRYKKQDPLYFGVHLQFLCQQQLWDLQRFFQFILSILSYAMIGIRQQDCQRVGLCK</sequence>
<dbReference type="EMBL" id="CCKQ01019721">
    <property type="protein sequence ID" value="CDW91755.1"/>
    <property type="molecule type" value="Genomic_DNA"/>
</dbReference>
<organism evidence="2 3">
    <name type="scientific">Stylonychia lemnae</name>
    <name type="common">Ciliate</name>
    <dbReference type="NCBI Taxonomy" id="5949"/>
    <lineage>
        <taxon>Eukaryota</taxon>
        <taxon>Sar</taxon>
        <taxon>Alveolata</taxon>
        <taxon>Ciliophora</taxon>
        <taxon>Intramacronucleata</taxon>
        <taxon>Spirotrichea</taxon>
        <taxon>Stichotrichia</taxon>
        <taxon>Sporadotrichida</taxon>
        <taxon>Oxytrichidae</taxon>
        <taxon>Stylonychinae</taxon>
        <taxon>Stylonychia</taxon>
    </lineage>
</organism>
<feature type="region of interest" description="Disordered" evidence="1">
    <location>
        <begin position="114"/>
        <end position="163"/>
    </location>
</feature>
<keyword evidence="3" id="KW-1185">Reference proteome</keyword>